<dbReference type="RefSeq" id="WP_184298231.1">
    <property type="nucleotide sequence ID" value="NZ_JACHLP010000003.1"/>
</dbReference>
<comment type="caution">
    <text evidence="2">The sequence shown here is derived from an EMBL/GenBank/DDBJ whole genome shotgun (WGS) entry which is preliminary data.</text>
</comment>
<accession>A0A840LAG4</accession>
<sequence length="687" mass="77870">MTLATQLIAPSGFGELRKGVIYYQIYTDQEAGRVVLTSFEDADRKAREGRLHYVALESFTKGLRAGRLKEVDAANRKKVPPWLSDYSGIHFDTADRFTKPRPDIDGKTIETPQDRVERRAAVISAAAMDYELIFGDVDPISAMNRYANQCDKNRQRFRTWLIVYLAFGKKKWALLPAPNGRGTYSRDDRPPNPETGFAVRLGRSSSHGREHGFDVTPEVRNTIVKSFESNAEIGMTLRAVYRRALISHFGCLTRVVQRAPKRRGRRESYHPQGKPFPSYGQYDYQLFKVLGEEQVYKYLLTEQEFRQKYQPHQGSFSQAVQDLAERVSYDASYSIAHPRSTLEGYVLQKQCIVQIICHLSAEVLGVSYTHGVEADRAYKQALFCMGIPKSLYARILGLKISDDDWPVRISPLALKHDGGAGSAASIKNLHKSLHSPVSHEMPPAYTPRGNAQSESTHDREKKMSGAPTYIISNQSPLQMAREHFLKLIAGNKSRDIRDRATPNELSRGIFTSHDLYADLKERGRLAGQILEVEELVTMYLQKVEFKVYKKALRFRGARYQPFDPDQRADFGRLLMKNEGKRLVGYGLDISTRVMWILLGGKMYEVEWVDRVRGSALENSMTMSEHEAYESMYASALTEIVSTRDAEVNNAEIELLNQTGQRSKKEIRKGTPKAKKGAAKQETSDAKL</sequence>
<dbReference type="AlphaFoldDB" id="A0A840LAG4"/>
<dbReference type="Proteomes" id="UP000562027">
    <property type="component" value="Unassembled WGS sequence"/>
</dbReference>
<proteinExistence type="predicted"/>
<feature type="compositionally biased region" description="Basic residues" evidence="1">
    <location>
        <begin position="664"/>
        <end position="677"/>
    </location>
</feature>
<gene>
    <name evidence="2" type="ORF">HNP55_001707</name>
</gene>
<evidence type="ECO:0000256" key="1">
    <source>
        <dbReference type="SAM" id="MobiDB-lite"/>
    </source>
</evidence>
<feature type="region of interest" description="Disordered" evidence="1">
    <location>
        <begin position="435"/>
        <end position="463"/>
    </location>
</feature>
<feature type="region of interest" description="Disordered" evidence="1">
    <location>
        <begin position="656"/>
        <end position="687"/>
    </location>
</feature>
<evidence type="ECO:0000313" key="3">
    <source>
        <dbReference type="Proteomes" id="UP000562027"/>
    </source>
</evidence>
<organism evidence="2 3">
    <name type="scientific">Roseateles oligotrophus</name>
    <dbReference type="NCBI Taxonomy" id="1769250"/>
    <lineage>
        <taxon>Bacteria</taxon>
        <taxon>Pseudomonadati</taxon>
        <taxon>Pseudomonadota</taxon>
        <taxon>Betaproteobacteria</taxon>
        <taxon>Burkholderiales</taxon>
        <taxon>Sphaerotilaceae</taxon>
        <taxon>Roseateles</taxon>
    </lineage>
</organism>
<keyword evidence="3" id="KW-1185">Reference proteome</keyword>
<protein>
    <submittedName>
        <fullName evidence="2">Uncharacterized protein</fullName>
    </submittedName>
</protein>
<dbReference type="EMBL" id="JACHLP010000003">
    <property type="protein sequence ID" value="MBB4843188.1"/>
    <property type="molecule type" value="Genomic_DNA"/>
</dbReference>
<reference evidence="2 3" key="1">
    <citation type="submission" date="2020-08" db="EMBL/GenBank/DDBJ databases">
        <title>Functional genomics of gut bacteria from endangered species of beetles.</title>
        <authorList>
            <person name="Carlos-Shanley C."/>
        </authorList>
    </citation>
    <scope>NUCLEOTIDE SEQUENCE [LARGE SCALE GENOMIC DNA]</scope>
    <source>
        <strain evidence="2 3">S00239</strain>
    </source>
</reference>
<name>A0A840LAG4_9BURK</name>
<evidence type="ECO:0000313" key="2">
    <source>
        <dbReference type="EMBL" id="MBB4843188.1"/>
    </source>
</evidence>